<dbReference type="RefSeq" id="WP_067522989.1">
    <property type="nucleotide sequence ID" value="NZ_JABELX010000003.1"/>
</dbReference>
<proteinExistence type="predicted"/>
<dbReference type="InterPro" id="IPR015943">
    <property type="entry name" value="WD40/YVTN_repeat-like_dom_sf"/>
</dbReference>
<evidence type="ECO:0008006" key="4">
    <source>
        <dbReference type="Google" id="ProtNLM"/>
    </source>
</evidence>
<keyword evidence="3" id="KW-1185">Reference proteome</keyword>
<dbReference type="AlphaFoldDB" id="A0A849BX96"/>
<dbReference type="SUPFAM" id="SSF50998">
    <property type="entry name" value="Quinoprotein alcohol dehydrogenase-like"/>
    <property type="match status" value="1"/>
</dbReference>
<keyword evidence="1" id="KW-0812">Transmembrane</keyword>
<feature type="transmembrane region" description="Helical" evidence="1">
    <location>
        <begin position="12"/>
        <end position="31"/>
    </location>
</feature>
<dbReference type="EMBL" id="JABELX010000003">
    <property type="protein sequence ID" value="NNH69656.1"/>
    <property type="molecule type" value="Genomic_DNA"/>
</dbReference>
<dbReference type="Gene3D" id="2.130.10.10">
    <property type="entry name" value="YVTN repeat-like/Quinoprotein amine dehydrogenase"/>
    <property type="match status" value="1"/>
</dbReference>
<organism evidence="2 3">
    <name type="scientific">Nocardia uniformis</name>
    <dbReference type="NCBI Taxonomy" id="53432"/>
    <lineage>
        <taxon>Bacteria</taxon>
        <taxon>Bacillati</taxon>
        <taxon>Actinomycetota</taxon>
        <taxon>Actinomycetes</taxon>
        <taxon>Mycobacteriales</taxon>
        <taxon>Nocardiaceae</taxon>
        <taxon>Nocardia</taxon>
    </lineage>
</organism>
<reference evidence="2 3" key="1">
    <citation type="submission" date="2020-05" db="EMBL/GenBank/DDBJ databases">
        <title>MicrobeNet Type strains.</title>
        <authorList>
            <person name="Nicholson A.C."/>
        </authorList>
    </citation>
    <scope>NUCLEOTIDE SEQUENCE [LARGE SCALE GENOMIC DNA]</scope>
    <source>
        <strain evidence="2 3">JCM 3224</strain>
    </source>
</reference>
<comment type="caution">
    <text evidence="2">The sequence shown here is derived from an EMBL/GenBank/DDBJ whole genome shotgun (WGS) entry which is preliminary data.</text>
</comment>
<keyword evidence="1" id="KW-1133">Transmembrane helix</keyword>
<sequence length="413" mass="43461">MLAPERRTRADIVIAAAIAALVAIAAVVVWWTSAARGTESVTAEEILSAPPTPDRVPTDVRELWHAGDAAAQRALVVGGVAVTAADGAVTGRDPRTGEQVWKYQRDLPLCAVETQFGTVIATYRDDRGCSQTTQLYGDTGARQTARSSYMDDSVRLSVDGTYVLALGPNRLEMWRSDLVRTLEYGKVDAPVNPNTQQRTDCRLLSATSSSSRLAVLERCAKDSANRLTLLNPAPKDGTVPEEYSSHVLTEPGGAVDGARVLAVSDSRVAVYLPGTGSTAPQFAIFDISGNPIATYPIAANLSDQATVTRVGSVFAVFTGKDLIALNATTLVPTWVYDGATGSPGVVGNPALMAGQLLVPVTDGYATLTPDSGTPISRIPVQRSDYHGEPISVAVVGPTILEQRGGELYALGAP</sequence>
<accession>A0A849BX96</accession>
<gene>
    <name evidence="2" type="ORF">HLB23_07215</name>
</gene>
<keyword evidence="1" id="KW-0472">Membrane</keyword>
<evidence type="ECO:0000313" key="3">
    <source>
        <dbReference type="Proteomes" id="UP000586827"/>
    </source>
</evidence>
<evidence type="ECO:0000313" key="2">
    <source>
        <dbReference type="EMBL" id="NNH69656.1"/>
    </source>
</evidence>
<dbReference type="Proteomes" id="UP000586827">
    <property type="component" value="Unassembled WGS sequence"/>
</dbReference>
<evidence type="ECO:0000256" key="1">
    <source>
        <dbReference type="SAM" id="Phobius"/>
    </source>
</evidence>
<dbReference type="InterPro" id="IPR011047">
    <property type="entry name" value="Quinoprotein_ADH-like_sf"/>
</dbReference>
<protein>
    <recommendedName>
        <fullName evidence="4">PQQ-binding-like beta-propeller repeat protein</fullName>
    </recommendedName>
</protein>
<name>A0A849BX96_9NOCA</name>